<dbReference type="GO" id="GO:0008270">
    <property type="term" value="F:zinc ion binding"/>
    <property type="evidence" value="ECO:0007669"/>
    <property type="project" value="UniProtKB-KW"/>
</dbReference>
<evidence type="ECO:0000256" key="7">
    <source>
        <dbReference type="ARBA" id="ARBA00023136"/>
    </source>
</evidence>
<accession>A0A2A2LFW3</accession>
<evidence type="ECO:0000256" key="6">
    <source>
        <dbReference type="ARBA" id="ARBA00022989"/>
    </source>
</evidence>
<keyword evidence="7 10" id="KW-0472">Membrane</keyword>
<feature type="region of interest" description="Disordered" evidence="9">
    <location>
        <begin position="205"/>
        <end position="243"/>
    </location>
</feature>
<dbReference type="AlphaFoldDB" id="A0A2A2LFW3"/>
<evidence type="ECO:0000256" key="3">
    <source>
        <dbReference type="ARBA" id="ARBA00022723"/>
    </source>
</evidence>
<evidence type="ECO:0000256" key="2">
    <source>
        <dbReference type="ARBA" id="ARBA00022692"/>
    </source>
</evidence>
<evidence type="ECO:0000313" key="13">
    <source>
        <dbReference type="Proteomes" id="UP000218231"/>
    </source>
</evidence>
<name>A0A2A2LFW3_9BILA</name>
<dbReference type="EMBL" id="LIAE01006806">
    <property type="protein sequence ID" value="PAV85083.1"/>
    <property type="molecule type" value="Genomic_DNA"/>
</dbReference>
<feature type="transmembrane region" description="Helical" evidence="10">
    <location>
        <begin position="81"/>
        <end position="104"/>
    </location>
</feature>
<dbReference type="Gene3D" id="3.30.40.10">
    <property type="entry name" value="Zinc/RING finger domain, C3HC4 (zinc finger)"/>
    <property type="match status" value="1"/>
</dbReference>
<feature type="region of interest" description="Disordered" evidence="9">
    <location>
        <begin position="50"/>
        <end position="71"/>
    </location>
</feature>
<protein>
    <recommendedName>
        <fullName evidence="11">RING-type domain-containing protein</fullName>
    </recommendedName>
</protein>
<dbReference type="CDD" id="cd16668">
    <property type="entry name" value="RING-H2_RNF130-like"/>
    <property type="match status" value="1"/>
</dbReference>
<evidence type="ECO:0000256" key="5">
    <source>
        <dbReference type="ARBA" id="ARBA00022833"/>
    </source>
</evidence>
<evidence type="ECO:0000259" key="11">
    <source>
        <dbReference type="PROSITE" id="PS50089"/>
    </source>
</evidence>
<evidence type="ECO:0000256" key="1">
    <source>
        <dbReference type="ARBA" id="ARBA00004370"/>
    </source>
</evidence>
<dbReference type="PANTHER" id="PTHR46539:SF23">
    <property type="entry name" value="RING-TYPE DOMAIN-CONTAINING PROTEIN"/>
    <property type="match status" value="1"/>
</dbReference>
<feature type="compositionally biased region" description="Polar residues" evidence="9">
    <location>
        <begin position="227"/>
        <end position="243"/>
    </location>
</feature>
<proteinExistence type="predicted"/>
<dbReference type="FunFam" id="3.30.40.10:FF:000009">
    <property type="entry name" value="E3 ubiquitin-protein ligase RNF130"/>
    <property type="match status" value="1"/>
</dbReference>
<dbReference type="GO" id="GO:0016020">
    <property type="term" value="C:membrane"/>
    <property type="evidence" value="ECO:0007669"/>
    <property type="project" value="UniProtKB-SubCell"/>
</dbReference>
<dbReference type="InterPro" id="IPR001841">
    <property type="entry name" value="Znf_RING"/>
</dbReference>
<evidence type="ECO:0000256" key="10">
    <source>
        <dbReference type="SAM" id="Phobius"/>
    </source>
</evidence>
<dbReference type="PROSITE" id="PS50089">
    <property type="entry name" value="ZF_RING_2"/>
    <property type="match status" value="1"/>
</dbReference>
<keyword evidence="2 10" id="KW-0812">Transmembrane</keyword>
<dbReference type="Pfam" id="PF13639">
    <property type="entry name" value="zf-RING_2"/>
    <property type="match status" value="1"/>
</dbReference>
<comment type="caution">
    <text evidence="12">The sequence shown here is derived from an EMBL/GenBank/DDBJ whole genome shotgun (WGS) entry which is preliminary data.</text>
</comment>
<dbReference type="SUPFAM" id="SSF57850">
    <property type="entry name" value="RING/U-box"/>
    <property type="match status" value="1"/>
</dbReference>
<evidence type="ECO:0000313" key="12">
    <source>
        <dbReference type="EMBL" id="PAV85083.1"/>
    </source>
</evidence>
<keyword evidence="3" id="KW-0479">Metal-binding</keyword>
<evidence type="ECO:0000256" key="4">
    <source>
        <dbReference type="ARBA" id="ARBA00022771"/>
    </source>
</evidence>
<dbReference type="SMART" id="SM00184">
    <property type="entry name" value="RING"/>
    <property type="match status" value="1"/>
</dbReference>
<keyword evidence="6 10" id="KW-1133">Transmembrane helix</keyword>
<dbReference type="Proteomes" id="UP000218231">
    <property type="component" value="Unassembled WGS sequence"/>
</dbReference>
<dbReference type="PANTHER" id="PTHR46539">
    <property type="entry name" value="E3 UBIQUITIN-PROTEIN LIGASE ATL42"/>
    <property type="match status" value="1"/>
</dbReference>
<keyword evidence="13" id="KW-1185">Reference proteome</keyword>
<dbReference type="InterPro" id="IPR013083">
    <property type="entry name" value="Znf_RING/FYVE/PHD"/>
</dbReference>
<evidence type="ECO:0000256" key="8">
    <source>
        <dbReference type="PROSITE-ProRule" id="PRU00175"/>
    </source>
</evidence>
<feature type="domain" description="RING-type" evidence="11">
    <location>
        <begin position="147"/>
        <end position="188"/>
    </location>
</feature>
<reference evidence="12 13" key="1">
    <citation type="journal article" date="2017" name="Curr. Biol.">
        <title>Genome architecture and evolution of a unichromosomal asexual nematode.</title>
        <authorList>
            <person name="Fradin H."/>
            <person name="Zegar C."/>
            <person name="Gutwein M."/>
            <person name="Lucas J."/>
            <person name="Kovtun M."/>
            <person name="Corcoran D."/>
            <person name="Baugh L.R."/>
            <person name="Kiontke K."/>
            <person name="Gunsalus K."/>
            <person name="Fitch D.H."/>
            <person name="Piano F."/>
        </authorList>
    </citation>
    <scope>NUCLEOTIDE SEQUENCE [LARGE SCALE GENOMIC DNA]</scope>
    <source>
        <strain evidence="12">PF1309</strain>
    </source>
</reference>
<dbReference type="OrthoDB" id="5357315at2759"/>
<feature type="compositionally biased region" description="Basic and acidic residues" evidence="9">
    <location>
        <begin position="206"/>
        <end position="221"/>
    </location>
</feature>
<keyword evidence="4 8" id="KW-0863">Zinc-finger</keyword>
<gene>
    <name evidence="12" type="ORF">WR25_04507</name>
</gene>
<organism evidence="12 13">
    <name type="scientific">Diploscapter pachys</name>
    <dbReference type="NCBI Taxonomy" id="2018661"/>
    <lineage>
        <taxon>Eukaryota</taxon>
        <taxon>Metazoa</taxon>
        <taxon>Ecdysozoa</taxon>
        <taxon>Nematoda</taxon>
        <taxon>Chromadorea</taxon>
        <taxon>Rhabditida</taxon>
        <taxon>Rhabditina</taxon>
        <taxon>Rhabditomorpha</taxon>
        <taxon>Rhabditoidea</taxon>
        <taxon>Rhabditidae</taxon>
        <taxon>Diploscapter</taxon>
    </lineage>
</organism>
<keyword evidence="5" id="KW-0862">Zinc</keyword>
<sequence length="451" mass="49487">MDKIRELPSTVLIISSKKQPIQNLTALWVQTSEVPNGSCQVLSAEDFSVGTENSSGTATSNNGGSSDSNGESLKNFSKTSVLFVSISFIILMVISLACLVFYYVQRFRYAHAKDRLQRRLFNAARKALTRIPTRMLKSGDAELETDCAVCIDPYQTHDVVRTLPCRHVYHKSCIDPWLLEHRTCPMCKADILKYFGFHYNDGLSSRQEDAIPGERGERGDDIEIPSDSLSPSNSFPTTTDGGSQNEHLQQIIIQSTAIPSKSTPASGNRPITAGNIIIHERPQTSSAGTSTSDDRPQRTHREHHSASAPQTRAGGSREKRGSQGQIVNLVQVRTRTMSTTRAATLRKDSQPTPVDAASMGLELHGIGPNVDDVELDLRGLRCFCCLTGELSLNLRGNQIKIHPNQLFDGILLGIVQVGSVLLHKGKKALMPQHGHITLLVLLTQEMHADCV</sequence>
<feature type="region of interest" description="Disordered" evidence="9">
    <location>
        <begin position="276"/>
        <end position="325"/>
    </location>
</feature>
<comment type="subcellular location">
    <subcellularLocation>
        <location evidence="1">Membrane</location>
    </subcellularLocation>
</comment>
<evidence type="ECO:0000256" key="9">
    <source>
        <dbReference type="SAM" id="MobiDB-lite"/>
    </source>
</evidence>